<feature type="chain" id="PRO_5037135161" description="YD repeat-containing protein" evidence="1">
    <location>
        <begin position="19"/>
        <end position="1127"/>
    </location>
</feature>
<reference evidence="2" key="1">
    <citation type="submission" date="2020-08" db="EMBL/GenBank/DDBJ databases">
        <title>Genome public.</title>
        <authorList>
            <person name="Liu C."/>
            <person name="Sun Q."/>
        </authorList>
    </citation>
    <scope>NUCLEOTIDE SEQUENCE</scope>
    <source>
        <strain evidence="2">N12</strain>
    </source>
</reference>
<protein>
    <recommendedName>
        <fullName evidence="4">YD repeat-containing protein</fullName>
    </recommendedName>
</protein>
<accession>A0A926EZI7</accession>
<organism evidence="2 3">
    <name type="scientific">Jilunia laotingensis</name>
    <dbReference type="NCBI Taxonomy" id="2763675"/>
    <lineage>
        <taxon>Bacteria</taxon>
        <taxon>Pseudomonadati</taxon>
        <taxon>Bacteroidota</taxon>
        <taxon>Bacteroidia</taxon>
        <taxon>Bacteroidales</taxon>
        <taxon>Bacteroidaceae</taxon>
        <taxon>Jilunia</taxon>
    </lineage>
</organism>
<dbReference type="RefSeq" id="WP_262433990.1">
    <property type="nucleotide sequence ID" value="NZ_JACRTF010000001.1"/>
</dbReference>
<gene>
    <name evidence="2" type="ORF">H8744_06035</name>
</gene>
<dbReference type="EMBL" id="JACRTF010000001">
    <property type="protein sequence ID" value="MBC8592818.1"/>
    <property type="molecule type" value="Genomic_DNA"/>
</dbReference>
<name>A0A926EZI7_9BACT</name>
<feature type="signal peptide" evidence="1">
    <location>
        <begin position="1"/>
        <end position="18"/>
    </location>
</feature>
<sequence length="1127" mass="128242">MKLKFVLLLLVLSSTLFSQEISIPVSPNISSLGEYGNFPIGYHTGTPVIEFPFYEINLDGLIIPIKLKYNSSGIRVDQSAGWVGLGWALETGGHITKEVRGYNDFIYDDVSAPGGTSSGYYYVYSGNYGKFLHKLSYDPKTGIITGGENLMSDETYAVSNCDNEPDLYHFNFCNYSGTFYFKPHEAGEPASDFIKPIIKSSNQYLDITYNKVEGSWCIIDQQGFKFIFEPKERTWVYVEKTKYETPEFSRDKNRLNLGKRGAITDTSCLLQSIESPRGKKVSFTYNVEHSSTPIMTSHNFDIPILMEGLNGITIGGGGYNSYNYTYSKISQLLPKTIEFSEGSISFITSGRTDLDLFLDNYDVRSALTPLRPQKLDKIIIKDLAGNDVKNIRFNYNYMGDSTDYKLCRLMLNSFEITDKQGQGKHQYKFSYKSGVLPAKNSYSTDMWGYYNGAINKVQFPTYTTLKTKANTNNIYKYPESYLDEGANRFTHDAYIQYGTLDMIEYPTGGKTRFVYEPHDFQDGTNSGFIRKVLPYSSLSYSPDNSSQQSNAFTYGKDFVLEEDSYLRLTYHYHINNSLKPALPTSGRIILQEKTGSKYVDLYDKTIYIVKNDETINFDRDAIYLKKGTYRINLWRSDKGDNGQDINFNYHVTANAVAFIWHNESKGGGLRIKEIQNIDNGVIVNKKQYSYSENGMSSGCLLSTPDYAFLQILDPTIRSSLYYSLLWNEMVKFMPCYKGFSPNWGTPFIPNNGAAPQVVYKYVEEKNVDINNKTTGKTTYRYMAEPLKTKIPFPLPKDYHVGNGSLLEEAYYDSDGMLLKKKVFSYSFKSIPNAPTSYIPKFYEPGQNSLGLMFYEIKPEFWSLDSTLETDYFDHGRNFASKRTGYKYDMKNRLVNIQTVTFGNTSLVTRTKFAKDFTDQITGKMVEKNMIGIPLETITLKDEKIISGSKTQYVFNAGLNAVLKKGSCTLKQVPSLTLANNYSQYFEEDYTVSKYDDSGNPVEIINKDGTHDIYLWSYNGQYVVAEIRNSTYAVVNSALSSVGLTSIASLSTNTNPDKLKLDKLRSQPTLSDARITTYKFMPLIGVTQMTDASGFTTYHEYDTFGRLIRTKDLDNNMIQKNDYHYRNE</sequence>
<comment type="caution">
    <text evidence="2">The sequence shown here is derived from an EMBL/GenBank/DDBJ whole genome shotgun (WGS) entry which is preliminary data.</text>
</comment>
<evidence type="ECO:0000313" key="2">
    <source>
        <dbReference type="EMBL" id="MBC8592818.1"/>
    </source>
</evidence>
<evidence type="ECO:0000256" key="1">
    <source>
        <dbReference type="SAM" id="SignalP"/>
    </source>
</evidence>
<evidence type="ECO:0000313" key="3">
    <source>
        <dbReference type="Proteomes" id="UP000651085"/>
    </source>
</evidence>
<dbReference type="AlphaFoldDB" id="A0A926EZI7"/>
<dbReference type="Proteomes" id="UP000651085">
    <property type="component" value="Unassembled WGS sequence"/>
</dbReference>
<proteinExistence type="predicted"/>
<evidence type="ECO:0008006" key="4">
    <source>
        <dbReference type="Google" id="ProtNLM"/>
    </source>
</evidence>
<keyword evidence="1" id="KW-0732">Signal</keyword>
<keyword evidence="3" id="KW-1185">Reference proteome</keyword>